<protein>
    <submittedName>
        <fullName evidence="1">Uncharacterized protein</fullName>
    </submittedName>
</protein>
<reference evidence="1" key="1">
    <citation type="submission" date="2020-05" db="EMBL/GenBank/DDBJ databases">
        <title>Phylogenomic resolution of chytrid fungi.</title>
        <authorList>
            <person name="Stajich J.E."/>
            <person name="Amses K."/>
            <person name="Simmons R."/>
            <person name="Seto K."/>
            <person name="Myers J."/>
            <person name="Bonds A."/>
            <person name="Quandt C.A."/>
            <person name="Barry K."/>
            <person name="Liu P."/>
            <person name="Grigoriev I."/>
            <person name="Longcore J.E."/>
            <person name="James T.Y."/>
        </authorList>
    </citation>
    <scope>NUCLEOTIDE SEQUENCE</scope>
    <source>
        <strain evidence="1">JEL0476</strain>
    </source>
</reference>
<dbReference type="Proteomes" id="UP001211065">
    <property type="component" value="Unassembled WGS sequence"/>
</dbReference>
<dbReference type="GO" id="GO:0005681">
    <property type="term" value="C:spliceosomal complex"/>
    <property type="evidence" value="ECO:0007669"/>
    <property type="project" value="TreeGrafter"/>
</dbReference>
<proteinExistence type="predicted"/>
<dbReference type="PANTHER" id="PTHR15818:SF2">
    <property type="entry name" value="G-PATCH DOMAIN AND KOW MOTIFS-CONTAINING PROTEIN"/>
    <property type="match status" value="1"/>
</dbReference>
<name>A0AAD5XY59_9FUNG</name>
<dbReference type="GO" id="GO:0000398">
    <property type="term" value="P:mRNA splicing, via spliceosome"/>
    <property type="evidence" value="ECO:0007669"/>
    <property type="project" value="InterPro"/>
</dbReference>
<evidence type="ECO:0000313" key="2">
    <source>
        <dbReference type="Proteomes" id="UP001211065"/>
    </source>
</evidence>
<dbReference type="AlphaFoldDB" id="A0AAD5XY59"/>
<accession>A0AAD5XY59</accession>
<evidence type="ECO:0000313" key="1">
    <source>
        <dbReference type="EMBL" id="KAJ3219877.1"/>
    </source>
</evidence>
<keyword evidence="2" id="KW-1185">Reference proteome</keyword>
<gene>
    <name evidence="1" type="ORF">HK099_004557</name>
</gene>
<comment type="caution">
    <text evidence="1">The sequence shown here is derived from an EMBL/GenBank/DDBJ whole genome shotgun (WGS) entry which is preliminary data.</text>
</comment>
<organism evidence="1 2">
    <name type="scientific">Clydaea vesicula</name>
    <dbReference type="NCBI Taxonomy" id="447962"/>
    <lineage>
        <taxon>Eukaryota</taxon>
        <taxon>Fungi</taxon>
        <taxon>Fungi incertae sedis</taxon>
        <taxon>Chytridiomycota</taxon>
        <taxon>Chytridiomycota incertae sedis</taxon>
        <taxon>Chytridiomycetes</taxon>
        <taxon>Lobulomycetales</taxon>
        <taxon>Lobulomycetaceae</taxon>
        <taxon>Clydaea</taxon>
    </lineage>
</organism>
<dbReference type="InterPro" id="IPR045166">
    <property type="entry name" value="Spp2-like"/>
</dbReference>
<sequence>MKPRPLGLGLGATPAPFAMNGEKNFKGSELKNKNTEVEEKIEENKPRKKAAALTKYEEDQIELAKFKSGLKVFVKQGKFKNIIGKIVESKLIKNDGISVKLKIKKDLNGITDKEGEIIKVWSDQCQLEDENGDFKGKDATSSLKKVKTWVKPYIKVMITNKQFGKYYKCKGIVQDISSNGQFSLKIENGQLVEKLTDFDVESYIPSVGKPVLVLKCKLDKHIIGQTGKILEKNVVKEKCVVQLDRDFEIKTFDFDDISEIVEEEHFDFS</sequence>
<dbReference type="EMBL" id="JADGJW010000324">
    <property type="protein sequence ID" value="KAJ3219877.1"/>
    <property type="molecule type" value="Genomic_DNA"/>
</dbReference>
<dbReference type="PANTHER" id="PTHR15818">
    <property type="entry name" value="G PATCH AND KOW-CONTAINING"/>
    <property type="match status" value="1"/>
</dbReference>